<dbReference type="RefSeq" id="WP_052429963.1">
    <property type="nucleotide sequence ID" value="NZ_BBLT01000002.1"/>
</dbReference>
<dbReference type="SUPFAM" id="SSF55729">
    <property type="entry name" value="Acyl-CoA N-acyltransferases (Nat)"/>
    <property type="match status" value="1"/>
</dbReference>
<proteinExistence type="predicted"/>
<dbReference type="Proteomes" id="UP000030185">
    <property type="component" value="Unassembled WGS sequence"/>
</dbReference>
<gene>
    <name evidence="2" type="ORF">MYP_1071</name>
</gene>
<dbReference type="AlphaFoldDB" id="A0A098LCN3"/>
<dbReference type="EMBL" id="BBLT01000002">
    <property type="protein sequence ID" value="GAL83843.1"/>
    <property type="molecule type" value="Genomic_DNA"/>
</dbReference>
<evidence type="ECO:0000313" key="3">
    <source>
        <dbReference type="Proteomes" id="UP000030185"/>
    </source>
</evidence>
<feature type="domain" description="BioF2-like acetyltransferase" evidence="1">
    <location>
        <begin position="152"/>
        <end position="272"/>
    </location>
</feature>
<dbReference type="OrthoDB" id="116151at2"/>
<dbReference type="Pfam" id="PF13480">
    <property type="entry name" value="Acetyltransf_6"/>
    <property type="match status" value="1"/>
</dbReference>
<evidence type="ECO:0000259" key="1">
    <source>
        <dbReference type="Pfam" id="PF13480"/>
    </source>
</evidence>
<dbReference type="Gene3D" id="3.40.630.30">
    <property type="match status" value="1"/>
</dbReference>
<sequence length="313" mass="37022">MNKKDYFRSYCARQKDIPLFLTPEWMDLICEDSWDVIIEAKGDNIHGFLIFPLNHKLGFKRILQPQFTPYSGVWINYPDGQKDLTKIAYEKKVLSSLIDRLPEFDELILNLYPTFTNWLPFYWKKFKQTTRYTYKIFKGQNPEALKLQVKDSVRRELAKAERSLQVFNSKDVKDLFDFKVRSFNEQNLRFNLSYSFINRCIQWCINEERGQILYAKDEEGSIHAGVFFVWDENCIYYLFGAADPEYKNSGALTLLLWKGIEMAQSQGKDFDFEGSMLEPVEQFFRNFGATQLPYLQIIKRNSLLLKLKNILGE</sequence>
<evidence type="ECO:0000313" key="2">
    <source>
        <dbReference type="EMBL" id="GAL83843.1"/>
    </source>
</evidence>
<comment type="caution">
    <text evidence="2">The sequence shown here is derived from an EMBL/GenBank/DDBJ whole genome shotgun (WGS) entry which is preliminary data.</text>
</comment>
<dbReference type="eggNOG" id="COG2348">
    <property type="taxonomic scope" value="Bacteria"/>
</dbReference>
<dbReference type="InterPro" id="IPR038740">
    <property type="entry name" value="BioF2-like_GNAT_dom"/>
</dbReference>
<name>A0A098LCN3_9BACT</name>
<reference evidence="2 3" key="1">
    <citation type="submission" date="2014-09" db="EMBL/GenBank/DDBJ databases">
        <title>Sporocytophaga myxococcoides PG-01 genome sequencing.</title>
        <authorList>
            <person name="Liu L."/>
            <person name="Gao P.J."/>
            <person name="Chen G.J."/>
            <person name="Wang L.S."/>
        </authorList>
    </citation>
    <scope>NUCLEOTIDE SEQUENCE [LARGE SCALE GENOMIC DNA]</scope>
    <source>
        <strain evidence="2 3">PG-01</strain>
    </source>
</reference>
<accession>A0A098LCN3</accession>
<dbReference type="InterPro" id="IPR016181">
    <property type="entry name" value="Acyl_CoA_acyltransferase"/>
</dbReference>
<organism evidence="2 3">
    <name type="scientific">Sporocytophaga myxococcoides</name>
    <dbReference type="NCBI Taxonomy" id="153721"/>
    <lineage>
        <taxon>Bacteria</taxon>
        <taxon>Pseudomonadati</taxon>
        <taxon>Bacteroidota</taxon>
        <taxon>Cytophagia</taxon>
        <taxon>Cytophagales</taxon>
        <taxon>Cytophagaceae</taxon>
        <taxon>Sporocytophaga</taxon>
    </lineage>
</organism>
<protein>
    <recommendedName>
        <fullName evidence="1">BioF2-like acetyltransferase domain-containing protein</fullName>
    </recommendedName>
</protein>
<keyword evidence="3" id="KW-1185">Reference proteome</keyword>
<dbReference type="STRING" id="153721.MYP_1071"/>